<dbReference type="Pfam" id="PF00398">
    <property type="entry name" value="RrnaAD"/>
    <property type="match status" value="1"/>
</dbReference>
<reference evidence="10" key="1">
    <citation type="journal article" date="2016" name="Nat. Commun.">
        <title>Genome analysis of three Pneumocystis species reveals adaptation mechanisms to life exclusively in mammalian hosts.</title>
        <authorList>
            <person name="Ma L."/>
            <person name="Chen Z."/>
            <person name="Huang D.W."/>
            <person name="Kutty G."/>
            <person name="Ishihara M."/>
            <person name="Wang H."/>
            <person name="Abouelleil A."/>
            <person name="Bishop L."/>
            <person name="Davey E."/>
            <person name="Deng R."/>
            <person name="Deng X."/>
            <person name="Fan L."/>
            <person name="Fantoni G."/>
            <person name="Fitzgerald M."/>
            <person name="Gogineni E."/>
            <person name="Goldberg J.M."/>
            <person name="Handley G."/>
            <person name="Hu X."/>
            <person name="Huber C."/>
            <person name="Jiao X."/>
            <person name="Jones K."/>
            <person name="Levin J.Z."/>
            <person name="Liu Y."/>
            <person name="Macdonald P."/>
            <person name="Melnikov A."/>
            <person name="Raley C."/>
            <person name="Sassi M."/>
            <person name="Sherman B.T."/>
            <person name="Song X."/>
            <person name="Sykes S."/>
            <person name="Tran B."/>
            <person name="Walsh L."/>
            <person name="Xia Y."/>
            <person name="Yang J."/>
            <person name="Young S."/>
            <person name="Zeng Q."/>
            <person name="Zheng X."/>
            <person name="Stephens R."/>
            <person name="Nusbaum C."/>
            <person name="Birren B.W."/>
            <person name="Azadi P."/>
            <person name="Lempicki R.A."/>
            <person name="Cuomo C.A."/>
            <person name="Kovacs J.A."/>
        </authorList>
    </citation>
    <scope>NUCLEOTIDE SEQUENCE [LARGE SCALE GENOMIC DNA]</scope>
    <source>
        <strain evidence="10">B80</strain>
    </source>
</reference>
<dbReference type="GO" id="GO:0006391">
    <property type="term" value="P:transcription initiation at mitochondrial promoter"/>
    <property type="evidence" value="ECO:0007669"/>
    <property type="project" value="TreeGrafter"/>
</dbReference>
<dbReference type="AlphaFoldDB" id="A0A0W4ZHF8"/>
<evidence type="ECO:0000256" key="1">
    <source>
        <dbReference type="ARBA" id="ARBA00004173"/>
    </source>
</evidence>
<dbReference type="Proteomes" id="UP000054454">
    <property type="component" value="Unassembled WGS sequence"/>
</dbReference>
<evidence type="ECO:0000256" key="4">
    <source>
        <dbReference type="ARBA" id="ARBA00022691"/>
    </source>
</evidence>
<protein>
    <recommendedName>
        <fullName evidence="8">rRNA adenine N(6)-methyltransferase</fullName>
        <ecNumber evidence="8">2.1.1.-</ecNumber>
    </recommendedName>
</protein>
<comment type="similarity">
    <text evidence="7 8">Belongs to the class I-like SAM-binding methyltransferase superfamily. rRNA adenine N(6)-methyltransferase family.</text>
</comment>
<dbReference type="EMBL" id="LFVZ01000009">
    <property type="protein sequence ID" value="KTW27784.1"/>
    <property type="molecule type" value="Genomic_DNA"/>
</dbReference>
<comment type="subcellular location">
    <subcellularLocation>
        <location evidence="1">Mitochondrion</location>
    </subcellularLocation>
</comment>
<dbReference type="OrthoDB" id="16079at2759"/>
<evidence type="ECO:0000313" key="10">
    <source>
        <dbReference type="Proteomes" id="UP000054454"/>
    </source>
</evidence>
<comment type="function">
    <text evidence="6">Mitochondrial transcription factor that confers selective promoter recognition on the core subunit of the yeast mitochondrial RNA polymerase. Interacts with DNA in a non-specific manner.</text>
</comment>
<dbReference type="EC" id="2.1.1.-" evidence="8"/>
<dbReference type="GO" id="GO:0003723">
    <property type="term" value="F:RNA binding"/>
    <property type="evidence" value="ECO:0007669"/>
    <property type="project" value="UniProtKB-UniRule"/>
</dbReference>
<dbReference type="InterPro" id="IPR023165">
    <property type="entry name" value="rRNA_Ade_diMease-like_C"/>
</dbReference>
<dbReference type="Gene3D" id="3.40.50.150">
    <property type="entry name" value="Vaccinia Virus protein VP39"/>
    <property type="match status" value="1"/>
</dbReference>
<sequence>MVNLALKGFLEKNLQKTWKNSVLLNSKIAERAVSALKLNIYNEATVLEMGPGPGIMTEALLKRINPKLYILMEPDKRFHPFLKAISEKTSSKVVLTELNGFLWSSYSQLETQGLLKPGYQPMDHIHTSLLFLAHLPHGVLGEQLLAQFLIARYERLWIHQYGRVRMLFWVTTSLARRLMAMPGKQGRCKLGIVRESVAECKTIIGNKEFPGVCSELEATPKDFIREKDLILIEIVPLSEIPIKAPLDSFDYVVRHLFVLRKTPLTKAISTLGPGAEVLTKKLPSYLLEKKVDEITREEFDEIGQVFDKWSFRPKILFDQWVNDKEECSNTIGGA</sequence>
<dbReference type="SUPFAM" id="SSF53335">
    <property type="entry name" value="S-adenosyl-L-methionine-dependent methyltransferases"/>
    <property type="match status" value="1"/>
</dbReference>
<proteinExistence type="inferred from homology"/>
<dbReference type="GO" id="GO:0005759">
    <property type="term" value="C:mitochondrial matrix"/>
    <property type="evidence" value="ECO:0007669"/>
    <property type="project" value="TreeGrafter"/>
</dbReference>
<keyword evidence="3 7" id="KW-0808">Transferase</keyword>
<evidence type="ECO:0000256" key="6">
    <source>
        <dbReference type="ARBA" id="ARBA00024915"/>
    </source>
</evidence>
<feature type="binding site" evidence="7">
    <location>
        <position position="50"/>
    </location>
    <ligand>
        <name>S-adenosyl-L-methionine</name>
        <dbReference type="ChEBI" id="CHEBI:59789"/>
    </ligand>
</feature>
<name>A0A0W4ZHF8_PNEC8</name>
<evidence type="ECO:0000256" key="8">
    <source>
        <dbReference type="RuleBase" id="RU362106"/>
    </source>
</evidence>
<dbReference type="VEuPathDB" id="FungiDB:T552_02224"/>
<dbReference type="RefSeq" id="XP_018225666.1">
    <property type="nucleotide sequence ID" value="XM_018370777.1"/>
</dbReference>
<dbReference type="GO" id="GO:0034245">
    <property type="term" value="C:mitochondrial DNA-directed RNA polymerase complex"/>
    <property type="evidence" value="ECO:0007669"/>
    <property type="project" value="TreeGrafter"/>
</dbReference>
<accession>A0A0W4ZHF8</accession>
<evidence type="ECO:0000256" key="7">
    <source>
        <dbReference type="PROSITE-ProRule" id="PRU01026"/>
    </source>
</evidence>
<keyword evidence="8" id="KW-0698">rRNA processing</keyword>
<comment type="caution">
    <text evidence="7">Lacks conserved residue(s) required for the propagation of feature annotation.</text>
</comment>
<keyword evidence="10" id="KW-1185">Reference proteome</keyword>
<comment type="caution">
    <text evidence="9">The sequence shown here is derived from an EMBL/GenBank/DDBJ whole genome shotgun (WGS) entry which is preliminary data.</text>
</comment>
<evidence type="ECO:0000256" key="5">
    <source>
        <dbReference type="ARBA" id="ARBA00022884"/>
    </source>
</evidence>
<gene>
    <name evidence="9" type="ORF">T552_02224</name>
</gene>
<dbReference type="GeneID" id="28936980"/>
<dbReference type="PANTHER" id="PTHR11727:SF17">
    <property type="entry name" value="DIMETHYLADENOSINE TRANSFERASE 1, MITOCHONDRIAL"/>
    <property type="match status" value="1"/>
</dbReference>
<dbReference type="Gene3D" id="1.10.8.100">
    <property type="entry name" value="Ribosomal RNA adenine dimethylase-like, domain 2"/>
    <property type="match status" value="1"/>
</dbReference>
<evidence type="ECO:0000256" key="2">
    <source>
        <dbReference type="ARBA" id="ARBA00022603"/>
    </source>
</evidence>
<keyword evidence="2 7" id="KW-0489">Methyltransferase</keyword>
<dbReference type="PANTHER" id="PTHR11727">
    <property type="entry name" value="DIMETHYLADENOSINE TRANSFERASE"/>
    <property type="match status" value="1"/>
</dbReference>
<organism evidence="9 10">
    <name type="scientific">Pneumocystis carinii (strain B80)</name>
    <name type="common">Rat pneumocystis pneumonia agent</name>
    <name type="synonym">Pneumocystis carinii f. sp. carinii</name>
    <dbReference type="NCBI Taxonomy" id="1408658"/>
    <lineage>
        <taxon>Eukaryota</taxon>
        <taxon>Fungi</taxon>
        <taxon>Dikarya</taxon>
        <taxon>Ascomycota</taxon>
        <taxon>Taphrinomycotina</taxon>
        <taxon>Pneumocystomycetes</taxon>
        <taxon>Pneumocystaceae</taxon>
        <taxon>Pneumocystis</taxon>
    </lineage>
</organism>
<dbReference type="GO" id="GO:0034246">
    <property type="term" value="F:mitochondrial transcription factor activity"/>
    <property type="evidence" value="ECO:0007669"/>
    <property type="project" value="TreeGrafter"/>
</dbReference>
<feature type="binding site" evidence="7">
    <location>
        <position position="23"/>
    </location>
    <ligand>
        <name>S-adenosyl-L-methionine</name>
        <dbReference type="ChEBI" id="CHEBI:59789"/>
    </ligand>
</feature>
<keyword evidence="5 7" id="KW-0694">RNA-binding</keyword>
<dbReference type="InterPro" id="IPR029063">
    <property type="entry name" value="SAM-dependent_MTases_sf"/>
</dbReference>
<dbReference type="PROSITE" id="PS01131">
    <property type="entry name" value="RRNA_A_DIMETH"/>
    <property type="match status" value="1"/>
</dbReference>
<dbReference type="PROSITE" id="PS51689">
    <property type="entry name" value="SAM_RNA_A_N6_MT"/>
    <property type="match status" value="1"/>
</dbReference>
<dbReference type="GO" id="GO:0000179">
    <property type="term" value="F:rRNA (adenine-N6,N6-)-dimethyltransferase activity"/>
    <property type="evidence" value="ECO:0007669"/>
    <property type="project" value="UniProtKB-UniRule"/>
</dbReference>
<feature type="binding site" evidence="7">
    <location>
        <position position="73"/>
    </location>
    <ligand>
        <name>S-adenosyl-L-methionine</name>
        <dbReference type="ChEBI" id="CHEBI:59789"/>
    </ligand>
</feature>
<dbReference type="InterPro" id="IPR001737">
    <property type="entry name" value="KsgA/Erm"/>
</dbReference>
<dbReference type="InterPro" id="IPR020596">
    <property type="entry name" value="rRNA_Ade_Mease_Trfase_CS"/>
</dbReference>
<keyword evidence="4 7" id="KW-0949">S-adenosyl-L-methionine</keyword>
<evidence type="ECO:0000256" key="3">
    <source>
        <dbReference type="ARBA" id="ARBA00022679"/>
    </source>
</evidence>
<evidence type="ECO:0000313" key="9">
    <source>
        <dbReference type="EMBL" id="KTW27784.1"/>
    </source>
</evidence>